<evidence type="ECO:0000313" key="2">
    <source>
        <dbReference type="Proteomes" id="UP001054945"/>
    </source>
</evidence>
<keyword evidence="2" id="KW-1185">Reference proteome</keyword>
<reference evidence="1 2" key="1">
    <citation type="submission" date="2021-06" db="EMBL/GenBank/DDBJ databases">
        <title>Caerostris extrusa draft genome.</title>
        <authorList>
            <person name="Kono N."/>
            <person name="Arakawa K."/>
        </authorList>
    </citation>
    <scope>NUCLEOTIDE SEQUENCE [LARGE SCALE GENOMIC DNA]</scope>
</reference>
<proteinExistence type="predicted"/>
<protein>
    <submittedName>
        <fullName evidence="1">Uncharacterized protein</fullName>
    </submittedName>
</protein>
<sequence>MVILRTLAFTFQPDCFYVREGGSDGLKKEAHPVWRRLGTGTSDVAISSARKKSKIQFSVLLGVVKIGLASTGHASQQQQQEMTPVFLR</sequence>
<dbReference type="EMBL" id="BPLR01017952">
    <property type="protein sequence ID" value="GIY95689.1"/>
    <property type="molecule type" value="Genomic_DNA"/>
</dbReference>
<organism evidence="1 2">
    <name type="scientific">Caerostris extrusa</name>
    <name type="common">Bark spider</name>
    <name type="synonym">Caerostris bankana</name>
    <dbReference type="NCBI Taxonomy" id="172846"/>
    <lineage>
        <taxon>Eukaryota</taxon>
        <taxon>Metazoa</taxon>
        <taxon>Ecdysozoa</taxon>
        <taxon>Arthropoda</taxon>
        <taxon>Chelicerata</taxon>
        <taxon>Arachnida</taxon>
        <taxon>Araneae</taxon>
        <taxon>Araneomorphae</taxon>
        <taxon>Entelegynae</taxon>
        <taxon>Araneoidea</taxon>
        <taxon>Araneidae</taxon>
        <taxon>Caerostris</taxon>
    </lineage>
</organism>
<dbReference type="Proteomes" id="UP001054945">
    <property type="component" value="Unassembled WGS sequence"/>
</dbReference>
<comment type="caution">
    <text evidence="1">The sequence shown here is derived from an EMBL/GenBank/DDBJ whole genome shotgun (WGS) entry which is preliminary data.</text>
</comment>
<accession>A0AAV4XPH0</accession>
<dbReference type="AlphaFoldDB" id="A0AAV4XPH0"/>
<gene>
    <name evidence="1" type="ORF">CEXT_490751</name>
</gene>
<name>A0AAV4XPH0_CAEEX</name>
<evidence type="ECO:0000313" key="1">
    <source>
        <dbReference type="EMBL" id="GIY95689.1"/>
    </source>
</evidence>